<evidence type="ECO:0000259" key="11">
    <source>
        <dbReference type="Pfam" id="PF01138"/>
    </source>
</evidence>
<dbReference type="GO" id="GO:0034476">
    <property type="term" value="P:U5 snRNA 3'-end processing"/>
    <property type="evidence" value="ECO:0007669"/>
    <property type="project" value="TreeGrafter"/>
</dbReference>
<feature type="region of interest" description="Disordered" evidence="10">
    <location>
        <begin position="121"/>
        <end position="168"/>
    </location>
</feature>
<dbReference type="Pfam" id="PF01138">
    <property type="entry name" value="RNase_PH"/>
    <property type="match status" value="2"/>
</dbReference>
<dbReference type="GO" id="GO:0035925">
    <property type="term" value="F:mRNA 3'-UTR AU-rich region binding"/>
    <property type="evidence" value="ECO:0007669"/>
    <property type="project" value="TreeGrafter"/>
</dbReference>
<feature type="domain" description="Exoribonuclease phosphorolytic" evidence="11">
    <location>
        <begin position="75"/>
        <end position="135"/>
    </location>
</feature>
<dbReference type="OrthoDB" id="45882at2759"/>
<feature type="region of interest" description="Disordered" evidence="10">
    <location>
        <begin position="232"/>
        <end position="254"/>
    </location>
</feature>
<comment type="subcellular location">
    <subcellularLocation>
        <location evidence="1">Cytoplasm</location>
    </subcellularLocation>
    <subcellularLocation>
        <location evidence="2">Nucleus</location>
        <location evidence="2">Nucleolus</location>
    </subcellularLocation>
</comment>
<dbReference type="PANTHER" id="PTHR11097:SF9">
    <property type="entry name" value="EXOSOME COMPLEX COMPONENT RRP43"/>
    <property type="match status" value="1"/>
</dbReference>
<dbReference type="GO" id="GO:0071038">
    <property type="term" value="P:TRAMP-dependent tRNA surveillance pathway"/>
    <property type="evidence" value="ECO:0007669"/>
    <property type="project" value="TreeGrafter"/>
</dbReference>
<dbReference type="EMBL" id="JAEVHI010000004">
    <property type="protein sequence ID" value="KAG5293215.1"/>
    <property type="molecule type" value="Genomic_DNA"/>
</dbReference>
<organism evidence="12 13">
    <name type="scientific">Ajellomyces capsulatus</name>
    <name type="common">Darling's disease fungus</name>
    <name type="synonym">Histoplasma capsulatum</name>
    <dbReference type="NCBI Taxonomy" id="5037"/>
    <lineage>
        <taxon>Eukaryota</taxon>
        <taxon>Fungi</taxon>
        <taxon>Dikarya</taxon>
        <taxon>Ascomycota</taxon>
        <taxon>Pezizomycotina</taxon>
        <taxon>Eurotiomycetes</taxon>
        <taxon>Eurotiomycetidae</taxon>
        <taxon>Onygenales</taxon>
        <taxon>Ajellomycetaceae</taxon>
        <taxon>Histoplasma</taxon>
    </lineage>
</organism>
<evidence type="ECO:0000256" key="2">
    <source>
        <dbReference type="ARBA" id="ARBA00004604"/>
    </source>
</evidence>
<dbReference type="GO" id="GO:0000467">
    <property type="term" value="P:exonucleolytic trimming to generate mature 3'-end of 5.8S rRNA from tricistronic rRNA transcript (SSU-rRNA, 5.8S rRNA, LSU-rRNA)"/>
    <property type="evidence" value="ECO:0007669"/>
    <property type="project" value="TreeGrafter"/>
</dbReference>
<dbReference type="GO" id="GO:0071035">
    <property type="term" value="P:nuclear polyadenylation-dependent rRNA catabolic process"/>
    <property type="evidence" value="ECO:0007669"/>
    <property type="project" value="TreeGrafter"/>
</dbReference>
<proteinExistence type="inferred from homology"/>
<evidence type="ECO:0000256" key="5">
    <source>
        <dbReference type="ARBA" id="ARBA00022552"/>
    </source>
</evidence>
<evidence type="ECO:0000256" key="10">
    <source>
        <dbReference type="SAM" id="MobiDB-lite"/>
    </source>
</evidence>
<evidence type="ECO:0000256" key="8">
    <source>
        <dbReference type="ARBA" id="ARBA00023242"/>
    </source>
</evidence>
<dbReference type="SUPFAM" id="SSF54211">
    <property type="entry name" value="Ribosomal protein S5 domain 2-like"/>
    <property type="match status" value="1"/>
</dbReference>
<dbReference type="Gene3D" id="3.30.230.70">
    <property type="entry name" value="GHMP Kinase, N-terminal domain"/>
    <property type="match status" value="1"/>
</dbReference>
<sequence length="444" mass="48434">MPHISQTMSSSAAVTSASTITPDSTKPFQGTPPSLSLPPSQFARLQPHSYLLAHLSPLSPDSRTPLRVNGRVPSQFRPVSINTGSLTHTNASAVVRIGDTVAVCGVRGEILSTNDIAAWNVSSSDSTTPKRRKAGEIRAEQQLQQRKQRQQHQNEPMEDEDEDGDEDEDEIHTFNLLVPNLSLNTGCTPSITSSAAPSALAQSLSHKLLSLLHTTRLVRASDLRILHHPPDLTGILTSDKSPREQPQGPEPESEPEIKAFWTLYIDVLIISHAGNLFDAAWGAIVAALRDTRLPKAWWDLDSEMVLCSDDVAEARPLRLRGLPIASSFGVFEADEMERWRIPMAVGTEVEAGTDSGKSKVCGEEGGGGGGRGPQRWILADLDGFEESLCAERVCVVVDKEARGRMKILKLEKNGGLSVGRREMRELVELAAGRWEEWKGLLTGR</sequence>
<evidence type="ECO:0000313" key="12">
    <source>
        <dbReference type="EMBL" id="KAG5293215.1"/>
    </source>
</evidence>
<evidence type="ECO:0000256" key="6">
    <source>
        <dbReference type="ARBA" id="ARBA00022835"/>
    </source>
</evidence>
<keyword evidence="8" id="KW-0539">Nucleus</keyword>
<accession>A0A8H7YIY1</accession>
<dbReference type="PANTHER" id="PTHR11097">
    <property type="entry name" value="EXOSOME COMPLEX EXONUCLEASE RIBOSOMAL RNA PROCESSING PROTEIN"/>
    <property type="match status" value="1"/>
</dbReference>
<keyword evidence="6" id="KW-0271">Exosome</keyword>
<dbReference type="Proteomes" id="UP000670092">
    <property type="component" value="Unassembled WGS sequence"/>
</dbReference>
<feature type="compositionally biased region" description="Low complexity" evidence="10">
    <location>
        <begin position="1"/>
        <end position="19"/>
    </location>
</feature>
<dbReference type="InterPro" id="IPR050590">
    <property type="entry name" value="Exosome_comp_Rrp42_subfam"/>
</dbReference>
<feature type="domain" description="Exoribonuclease phosphorolytic" evidence="11">
    <location>
        <begin position="170"/>
        <end position="294"/>
    </location>
</feature>
<keyword evidence="5" id="KW-0698">rRNA processing</keyword>
<dbReference type="InterPro" id="IPR036345">
    <property type="entry name" value="ExoRNase_PH_dom2_sf"/>
</dbReference>
<dbReference type="InterPro" id="IPR020568">
    <property type="entry name" value="Ribosomal_Su5_D2-typ_SF"/>
</dbReference>
<evidence type="ECO:0000256" key="4">
    <source>
        <dbReference type="ARBA" id="ARBA00022490"/>
    </source>
</evidence>
<feature type="compositionally biased region" description="Polar residues" evidence="10">
    <location>
        <begin position="20"/>
        <end position="38"/>
    </location>
</feature>
<evidence type="ECO:0000256" key="3">
    <source>
        <dbReference type="ARBA" id="ARBA00006678"/>
    </source>
</evidence>
<keyword evidence="4" id="KW-0963">Cytoplasm</keyword>
<dbReference type="GO" id="GO:0000176">
    <property type="term" value="C:nuclear exosome (RNase complex)"/>
    <property type="evidence" value="ECO:0007669"/>
    <property type="project" value="TreeGrafter"/>
</dbReference>
<protein>
    <recommendedName>
        <fullName evidence="9">Ribosomal RNA-processing protein 43</fullName>
    </recommendedName>
</protein>
<gene>
    <name evidence="12" type="ORF">I7I52_04449</name>
</gene>
<feature type="compositionally biased region" description="Acidic residues" evidence="10">
    <location>
        <begin position="156"/>
        <end position="168"/>
    </location>
</feature>
<dbReference type="GO" id="GO:0005730">
    <property type="term" value="C:nucleolus"/>
    <property type="evidence" value="ECO:0007669"/>
    <property type="project" value="UniProtKB-SubCell"/>
</dbReference>
<dbReference type="InterPro" id="IPR027408">
    <property type="entry name" value="PNPase/RNase_PH_dom_sf"/>
</dbReference>
<evidence type="ECO:0000256" key="7">
    <source>
        <dbReference type="ARBA" id="ARBA00022884"/>
    </source>
</evidence>
<evidence type="ECO:0000256" key="9">
    <source>
        <dbReference type="ARBA" id="ARBA00030617"/>
    </source>
</evidence>
<dbReference type="GO" id="GO:0034475">
    <property type="term" value="P:U4 snRNA 3'-end processing"/>
    <property type="evidence" value="ECO:0007669"/>
    <property type="project" value="TreeGrafter"/>
</dbReference>
<dbReference type="VEuPathDB" id="FungiDB:I7I52_04449"/>
<dbReference type="InterPro" id="IPR001247">
    <property type="entry name" value="ExoRNase_PH_dom1"/>
</dbReference>
<keyword evidence="7" id="KW-0694">RNA-binding</keyword>
<name>A0A8H7YIY1_AJECA</name>
<dbReference type="GO" id="GO:0071028">
    <property type="term" value="P:nuclear mRNA surveillance"/>
    <property type="evidence" value="ECO:0007669"/>
    <property type="project" value="TreeGrafter"/>
</dbReference>
<dbReference type="AlphaFoldDB" id="A0A8H7YIY1"/>
<comment type="similarity">
    <text evidence="3">Belongs to the RNase PH family.</text>
</comment>
<evidence type="ECO:0000256" key="1">
    <source>
        <dbReference type="ARBA" id="ARBA00004496"/>
    </source>
</evidence>
<feature type="region of interest" description="Disordered" evidence="10">
    <location>
        <begin position="1"/>
        <end position="38"/>
    </location>
</feature>
<comment type="caution">
    <text evidence="12">The sequence shown here is derived from an EMBL/GenBank/DDBJ whole genome shotgun (WGS) entry which is preliminary data.</text>
</comment>
<dbReference type="GO" id="GO:0016075">
    <property type="term" value="P:rRNA catabolic process"/>
    <property type="evidence" value="ECO:0007669"/>
    <property type="project" value="TreeGrafter"/>
</dbReference>
<evidence type="ECO:0000313" key="13">
    <source>
        <dbReference type="Proteomes" id="UP000670092"/>
    </source>
</evidence>
<reference evidence="12 13" key="1">
    <citation type="submission" date="2021-01" db="EMBL/GenBank/DDBJ databases">
        <title>Chromosome-level genome assembly of a human fungal pathogen reveals clustering of transcriptionally co-regulated genes.</title>
        <authorList>
            <person name="Voorhies M."/>
            <person name="Cohen S."/>
            <person name="Shea T.P."/>
            <person name="Petrus S."/>
            <person name="Munoz J.F."/>
            <person name="Poplawski S."/>
            <person name="Goldman W.E."/>
            <person name="Michael T."/>
            <person name="Cuomo C.A."/>
            <person name="Sil A."/>
            <person name="Beyhan S."/>
        </authorList>
    </citation>
    <scope>NUCLEOTIDE SEQUENCE [LARGE SCALE GENOMIC DNA]</scope>
    <source>
        <strain evidence="12 13">G184AR</strain>
    </source>
</reference>
<dbReference type="GO" id="GO:0034473">
    <property type="term" value="P:U1 snRNA 3'-end processing"/>
    <property type="evidence" value="ECO:0007669"/>
    <property type="project" value="TreeGrafter"/>
</dbReference>
<dbReference type="SUPFAM" id="SSF55666">
    <property type="entry name" value="Ribonuclease PH domain 2-like"/>
    <property type="match status" value="1"/>
</dbReference>
<dbReference type="GO" id="GO:0000177">
    <property type="term" value="C:cytoplasmic exosome (RNase complex)"/>
    <property type="evidence" value="ECO:0007669"/>
    <property type="project" value="TreeGrafter"/>
</dbReference>